<keyword evidence="2" id="KW-1003">Cell membrane</keyword>
<evidence type="ECO:0000313" key="8">
    <source>
        <dbReference type="EMBL" id="VFK80196.1"/>
    </source>
</evidence>
<name>A0A451BPI3_9GAMM</name>
<evidence type="ECO:0000256" key="6">
    <source>
        <dbReference type="SAM" id="Phobius"/>
    </source>
</evidence>
<dbReference type="EMBL" id="CAADHB010000092">
    <property type="protein sequence ID" value="VFK80196.1"/>
    <property type="molecule type" value="Genomic_DNA"/>
</dbReference>
<evidence type="ECO:0000256" key="1">
    <source>
        <dbReference type="ARBA" id="ARBA00004651"/>
    </source>
</evidence>
<organism evidence="8">
    <name type="scientific">Candidatus Kentrum sp. SD</name>
    <dbReference type="NCBI Taxonomy" id="2126332"/>
    <lineage>
        <taxon>Bacteria</taxon>
        <taxon>Pseudomonadati</taxon>
        <taxon>Pseudomonadota</taxon>
        <taxon>Gammaproteobacteria</taxon>
        <taxon>Candidatus Kentrum</taxon>
    </lineage>
</organism>
<evidence type="ECO:0000313" key="7">
    <source>
        <dbReference type="EMBL" id="VFK44948.1"/>
    </source>
</evidence>
<protein>
    <submittedName>
        <fullName evidence="8">ATP synthase I chain</fullName>
    </submittedName>
</protein>
<gene>
    <name evidence="8" type="ORF">BECKSD772D_GA0070982_10922</name>
    <name evidence="7" type="ORF">BECKSD772E_GA0070983_10462</name>
</gene>
<dbReference type="EMBL" id="CAADFU010000046">
    <property type="protein sequence ID" value="VFK44948.1"/>
    <property type="molecule type" value="Genomic_DNA"/>
</dbReference>
<dbReference type="Pfam" id="PF03899">
    <property type="entry name" value="ATP-synt_I"/>
    <property type="match status" value="1"/>
</dbReference>
<sequence>MDLEDSRSGDTHRALRLVAQLDQVVLFVGIQTILIVGISVAYLVTLGWFKALAVVYGGGMALFNTWMLMMRIRLAKKIAENMPGREIGALYIGAIQRFISILVLFIIGMAILKLDSVPLLIGFAISQVGGRVGIYFFGFQPEDQNTKRVVK</sequence>
<accession>A0A451BPI3</accession>
<feature type="transmembrane region" description="Helical" evidence="6">
    <location>
        <begin position="21"/>
        <end position="42"/>
    </location>
</feature>
<feature type="transmembrane region" description="Helical" evidence="6">
    <location>
        <begin position="117"/>
        <end position="138"/>
    </location>
</feature>
<evidence type="ECO:0000256" key="2">
    <source>
        <dbReference type="ARBA" id="ARBA00022475"/>
    </source>
</evidence>
<comment type="subcellular location">
    <subcellularLocation>
        <location evidence="1">Cell membrane</location>
        <topology evidence="1">Multi-pass membrane protein</topology>
    </subcellularLocation>
</comment>
<reference evidence="8" key="1">
    <citation type="submission" date="2019-02" db="EMBL/GenBank/DDBJ databases">
        <authorList>
            <person name="Gruber-Vodicka R. H."/>
            <person name="Seah K. B. B."/>
        </authorList>
    </citation>
    <scope>NUCLEOTIDE SEQUENCE</scope>
    <source>
        <strain evidence="8">BECK_S127</strain>
        <strain evidence="7">BECK_S1320</strain>
    </source>
</reference>
<keyword evidence="3 6" id="KW-0812">Transmembrane</keyword>
<evidence type="ECO:0000256" key="5">
    <source>
        <dbReference type="ARBA" id="ARBA00023136"/>
    </source>
</evidence>
<keyword evidence="5 6" id="KW-0472">Membrane</keyword>
<feature type="transmembrane region" description="Helical" evidence="6">
    <location>
        <begin position="89"/>
        <end position="111"/>
    </location>
</feature>
<keyword evidence="4 6" id="KW-1133">Transmembrane helix</keyword>
<dbReference type="InterPro" id="IPR005598">
    <property type="entry name" value="ATP_synth_I"/>
</dbReference>
<dbReference type="GO" id="GO:0005886">
    <property type="term" value="C:plasma membrane"/>
    <property type="evidence" value="ECO:0007669"/>
    <property type="project" value="UniProtKB-SubCell"/>
</dbReference>
<dbReference type="AlphaFoldDB" id="A0A451BPI3"/>
<feature type="transmembrane region" description="Helical" evidence="6">
    <location>
        <begin position="48"/>
        <end position="68"/>
    </location>
</feature>
<proteinExistence type="predicted"/>
<evidence type="ECO:0000256" key="4">
    <source>
        <dbReference type="ARBA" id="ARBA00022989"/>
    </source>
</evidence>
<evidence type="ECO:0000256" key="3">
    <source>
        <dbReference type="ARBA" id="ARBA00022692"/>
    </source>
</evidence>